<dbReference type="Pfam" id="PF00313">
    <property type="entry name" value="CSD"/>
    <property type="match status" value="1"/>
</dbReference>
<feature type="domain" description="CSD" evidence="1">
    <location>
        <begin position="17"/>
        <end position="80"/>
    </location>
</feature>
<keyword evidence="3" id="KW-1185">Reference proteome</keyword>
<evidence type="ECO:0000313" key="3">
    <source>
        <dbReference type="Proteomes" id="UP000199092"/>
    </source>
</evidence>
<dbReference type="AlphaFoldDB" id="A0A1H1MCV2"/>
<protein>
    <submittedName>
        <fullName evidence="2">Cold-shock DNA-binding protein family</fullName>
    </submittedName>
</protein>
<dbReference type="InterPro" id="IPR002059">
    <property type="entry name" value="CSP_DNA-bd"/>
</dbReference>
<keyword evidence="2" id="KW-0238">DNA-binding</keyword>
<dbReference type="PRINTS" id="PR00050">
    <property type="entry name" value="COLDSHOCK"/>
</dbReference>
<proteinExistence type="predicted"/>
<dbReference type="Proteomes" id="UP000199092">
    <property type="component" value="Chromosome I"/>
</dbReference>
<reference evidence="2 3" key="1">
    <citation type="submission" date="2016-10" db="EMBL/GenBank/DDBJ databases">
        <authorList>
            <person name="de Groot N.N."/>
        </authorList>
    </citation>
    <scope>NUCLEOTIDE SEQUENCE [LARGE SCALE GENOMIC DNA]</scope>
    <source>
        <strain evidence="2 3">DSM 21741</strain>
    </source>
</reference>
<dbReference type="Gene3D" id="2.40.50.140">
    <property type="entry name" value="Nucleic acid-binding proteins"/>
    <property type="match status" value="1"/>
</dbReference>
<dbReference type="InterPro" id="IPR012340">
    <property type="entry name" value="NA-bd_OB-fold"/>
</dbReference>
<dbReference type="STRING" id="546871.SAMN04488543_0607"/>
<dbReference type="PROSITE" id="PS51857">
    <property type="entry name" value="CSD_2"/>
    <property type="match status" value="1"/>
</dbReference>
<sequence length="143" mass="15390">MTEPGAPGDDARLRTDVPVGKVRFYDAEKGFGFLTKDEGGDVYVRATALPPGVTSLKAGQKVEFGVVEGRKGEQALSLRVLEAPPSLSKALRKPPESMTVIVEDLIKMLDGLGNGYRRGRHPESRTATQVATVLRAVADELEL</sequence>
<evidence type="ECO:0000313" key="2">
    <source>
        <dbReference type="EMBL" id="SDR84623.1"/>
    </source>
</evidence>
<accession>A0A1H1MCV2</accession>
<dbReference type="SMART" id="SM00357">
    <property type="entry name" value="CSP"/>
    <property type="match status" value="1"/>
</dbReference>
<dbReference type="InterPro" id="IPR011129">
    <property type="entry name" value="CSD"/>
</dbReference>
<dbReference type="SUPFAM" id="SSF50249">
    <property type="entry name" value="Nucleic acid-binding proteins"/>
    <property type="match status" value="1"/>
</dbReference>
<organism evidence="2 3">
    <name type="scientific">Friedmanniella luteola</name>
    <dbReference type="NCBI Taxonomy" id="546871"/>
    <lineage>
        <taxon>Bacteria</taxon>
        <taxon>Bacillati</taxon>
        <taxon>Actinomycetota</taxon>
        <taxon>Actinomycetes</taxon>
        <taxon>Propionibacteriales</taxon>
        <taxon>Nocardioidaceae</taxon>
        <taxon>Friedmanniella</taxon>
    </lineage>
</organism>
<name>A0A1H1MCV2_9ACTN</name>
<evidence type="ECO:0000259" key="1">
    <source>
        <dbReference type="PROSITE" id="PS51857"/>
    </source>
</evidence>
<gene>
    <name evidence="2" type="ORF">SAMN04488543_0607</name>
</gene>
<dbReference type="EMBL" id="LT629749">
    <property type="protein sequence ID" value="SDR84623.1"/>
    <property type="molecule type" value="Genomic_DNA"/>
</dbReference>
<dbReference type="GO" id="GO:0003677">
    <property type="term" value="F:DNA binding"/>
    <property type="evidence" value="ECO:0007669"/>
    <property type="project" value="UniProtKB-KW"/>
</dbReference>